<evidence type="ECO:0000256" key="1">
    <source>
        <dbReference type="SAM" id="Phobius"/>
    </source>
</evidence>
<dbReference type="AlphaFoldDB" id="A0A0L6Z908"/>
<dbReference type="Proteomes" id="UP000037043">
    <property type="component" value="Unassembled WGS sequence"/>
</dbReference>
<accession>A0A0L6Z908</accession>
<dbReference type="STRING" id="36844.SAMN04488501_11842"/>
<dbReference type="EMBL" id="LHUR01000023">
    <property type="protein sequence ID" value="KOA19461.1"/>
    <property type="molecule type" value="Genomic_DNA"/>
</dbReference>
<evidence type="ECO:0000313" key="3">
    <source>
        <dbReference type="Proteomes" id="UP000037043"/>
    </source>
</evidence>
<keyword evidence="1" id="KW-0472">Membrane</keyword>
<keyword evidence="1" id="KW-0812">Transmembrane</keyword>
<keyword evidence="1" id="KW-1133">Transmembrane helix</keyword>
<evidence type="ECO:0000313" key="2">
    <source>
        <dbReference type="EMBL" id="KOA19461.1"/>
    </source>
</evidence>
<organism evidence="2 3">
    <name type="scientific">Clostridium homopropionicum DSM 5847</name>
    <dbReference type="NCBI Taxonomy" id="1121318"/>
    <lineage>
        <taxon>Bacteria</taxon>
        <taxon>Bacillati</taxon>
        <taxon>Bacillota</taxon>
        <taxon>Clostridia</taxon>
        <taxon>Eubacteriales</taxon>
        <taxon>Clostridiaceae</taxon>
        <taxon>Clostridium</taxon>
    </lineage>
</organism>
<feature type="transmembrane region" description="Helical" evidence="1">
    <location>
        <begin position="30"/>
        <end position="49"/>
    </location>
</feature>
<sequence>MKGSIFRTIRLLILANIFLIPFVVTIQNIVIRFVIGLFVGFSFIALLSFTSKMQNLYEKDD</sequence>
<reference evidence="3" key="1">
    <citation type="submission" date="2015-08" db="EMBL/GenBank/DDBJ databases">
        <title>Genome sequence of the strict anaerobe Clostridium homopropionicum LuHBu1 (DSM 5847T).</title>
        <authorList>
            <person name="Poehlein A."/>
            <person name="Beck M."/>
            <person name="Schiel-Bengelsdorf B."/>
            <person name="Bengelsdorf F.R."/>
            <person name="Daniel R."/>
            <person name="Duerre P."/>
        </authorList>
    </citation>
    <scope>NUCLEOTIDE SEQUENCE [LARGE SCALE GENOMIC DNA]</scope>
    <source>
        <strain evidence="3">DSM 5847</strain>
    </source>
</reference>
<protein>
    <submittedName>
        <fullName evidence="2">Uncharacterized protein</fullName>
    </submittedName>
</protein>
<proteinExistence type="predicted"/>
<gene>
    <name evidence="2" type="ORF">CLHOM_20690</name>
</gene>
<name>A0A0L6Z908_9CLOT</name>
<comment type="caution">
    <text evidence="2">The sequence shown here is derived from an EMBL/GenBank/DDBJ whole genome shotgun (WGS) entry which is preliminary data.</text>
</comment>
<feature type="transmembrane region" description="Helical" evidence="1">
    <location>
        <begin position="7"/>
        <end position="24"/>
    </location>
</feature>
<keyword evidence="3" id="KW-1185">Reference proteome</keyword>
<dbReference type="PATRIC" id="fig|1121318.3.peg.2086"/>
<dbReference type="RefSeq" id="WP_052221610.1">
    <property type="nucleotide sequence ID" value="NZ_LHUR01000023.1"/>
</dbReference>